<dbReference type="Gramene" id="TuG1812G0600002620.01.T01">
    <property type="protein sequence ID" value="TuG1812G0600002620.01.T01"/>
    <property type="gene ID" value="TuG1812G0600002620.01"/>
</dbReference>
<feature type="region of interest" description="Disordered" evidence="1">
    <location>
        <begin position="105"/>
        <end position="153"/>
    </location>
</feature>
<evidence type="ECO:0008006" key="6">
    <source>
        <dbReference type="Google" id="ProtNLM"/>
    </source>
</evidence>
<protein>
    <recommendedName>
        <fullName evidence="6">BED-type domain-containing protein</fullName>
    </recommendedName>
</protein>
<sequence length="828" mass="93463">MTDQTVNSAADDTGLEPEQYDPSKDPKRKAKSGDPGWKYGYWHDMNRRGRIRCTFCGTDVHAGIARFKRHLAGASTKGKKNSIKCNKVPEAVSKEMLDFMKAYAKKHNMPGESNKEDTTTGDEEEDAIANQTSSRTTAKRKAETVQTELPTQKASRTIAGMIRKTPEEVIELRHSKNPSQAALNAGCFKRTTEDKDRVDDHWATFFYANAIPFNVTRSRAFEIALESTGQYGPGYIPPTIHALRLPLLVKAKKKTHALREQHELAWQEYGCTLMSDGWTDGRTRHLVNFLVNSPAGTFFIDSVDISALVASKDLLADLMEKRINDIGRGYVVQICTDNGANYKAAGRLLTERIPTLWWTPCAAHCLNLMLESICKIKQFSECITNGKRVSTFIYRHGKVLDEMRVKTGNRDLVRAGATRFATNFLNLQSLHKHRQALKEFFVGDVWHSNKKLSTSPVGQKVQEDVLSISFWNSVETCMKVSLPLLRVLRIVDGDEKPAMNEVMAAMDYAKERIKAAIDDKPTLVKKVIKIVEDKWESQMGVKLYGATLFLNPNRIYGLKAKPEKARYCQRLRHMFNEVLLHMEPDDDKASVISRLDDDYERGEGECFSSKLAINDRTKKSPLLWWGAYGGLAYELQHLAKHIVSLCASAFGCERNWSCFQNIHSKKRNRLEFQRLNDLSYVQYSQKNADRFQKIREEGSKGTRSDPLVLEDLQRDNEWVDHNAQPVYEGADITWAQVDEAVGASEGPLRNLRSRGSGSQAAVTHVYSRSRVHQVGEDEDEEDDANQEVELEDYSTSEDDQEGNQGEEGEGGAGGEERGSIGFDDDLDY</sequence>
<dbReference type="InterPro" id="IPR012337">
    <property type="entry name" value="RNaseH-like_sf"/>
</dbReference>
<evidence type="ECO:0000259" key="3">
    <source>
        <dbReference type="Pfam" id="PF05699"/>
    </source>
</evidence>
<feature type="region of interest" description="Disordered" evidence="1">
    <location>
        <begin position="1"/>
        <end position="37"/>
    </location>
</feature>
<evidence type="ECO:0000313" key="4">
    <source>
        <dbReference type="EnsemblPlants" id="TuG1812G0600002620.01.T01"/>
    </source>
</evidence>
<feature type="region of interest" description="Disordered" evidence="1">
    <location>
        <begin position="746"/>
        <end position="828"/>
    </location>
</feature>
<dbReference type="AlphaFoldDB" id="A0A8R7USG5"/>
<organism evidence="4 5">
    <name type="scientific">Triticum urartu</name>
    <name type="common">Red wild einkorn</name>
    <name type="synonym">Crithodium urartu</name>
    <dbReference type="NCBI Taxonomy" id="4572"/>
    <lineage>
        <taxon>Eukaryota</taxon>
        <taxon>Viridiplantae</taxon>
        <taxon>Streptophyta</taxon>
        <taxon>Embryophyta</taxon>
        <taxon>Tracheophyta</taxon>
        <taxon>Spermatophyta</taxon>
        <taxon>Magnoliopsida</taxon>
        <taxon>Liliopsida</taxon>
        <taxon>Poales</taxon>
        <taxon>Poaceae</taxon>
        <taxon>BOP clade</taxon>
        <taxon>Pooideae</taxon>
        <taxon>Triticodae</taxon>
        <taxon>Triticeae</taxon>
        <taxon>Triticinae</taxon>
        <taxon>Triticum</taxon>
    </lineage>
</organism>
<dbReference type="Proteomes" id="UP000015106">
    <property type="component" value="Chromosome 6"/>
</dbReference>
<reference evidence="4" key="3">
    <citation type="submission" date="2022-06" db="UniProtKB">
        <authorList>
            <consortium name="EnsemblPlants"/>
        </authorList>
    </citation>
    <scope>IDENTIFICATION</scope>
</reference>
<reference evidence="4" key="2">
    <citation type="submission" date="2018-03" db="EMBL/GenBank/DDBJ databases">
        <title>The Triticum urartu genome reveals the dynamic nature of wheat genome evolution.</title>
        <authorList>
            <person name="Ling H."/>
            <person name="Ma B."/>
            <person name="Shi X."/>
            <person name="Liu H."/>
            <person name="Dong L."/>
            <person name="Sun H."/>
            <person name="Cao Y."/>
            <person name="Gao Q."/>
            <person name="Zheng S."/>
            <person name="Li Y."/>
            <person name="Yu Y."/>
            <person name="Du H."/>
            <person name="Qi M."/>
            <person name="Li Y."/>
            <person name="Yu H."/>
            <person name="Cui Y."/>
            <person name="Wang N."/>
            <person name="Chen C."/>
            <person name="Wu H."/>
            <person name="Zhao Y."/>
            <person name="Zhang J."/>
            <person name="Li Y."/>
            <person name="Zhou W."/>
            <person name="Zhang B."/>
            <person name="Hu W."/>
            <person name="Eijk M."/>
            <person name="Tang J."/>
            <person name="Witsenboer H."/>
            <person name="Zhao S."/>
            <person name="Li Z."/>
            <person name="Zhang A."/>
            <person name="Wang D."/>
            <person name="Liang C."/>
        </authorList>
    </citation>
    <scope>NUCLEOTIDE SEQUENCE [LARGE SCALE GENOMIC DNA]</scope>
    <source>
        <strain evidence="4">cv. G1812</strain>
    </source>
</reference>
<dbReference type="SUPFAM" id="SSF53098">
    <property type="entry name" value="Ribonuclease H-like"/>
    <property type="match status" value="1"/>
</dbReference>
<keyword evidence="5" id="KW-1185">Reference proteome</keyword>
<evidence type="ECO:0000313" key="5">
    <source>
        <dbReference type="Proteomes" id="UP000015106"/>
    </source>
</evidence>
<evidence type="ECO:0000256" key="1">
    <source>
        <dbReference type="SAM" id="MobiDB-lite"/>
    </source>
</evidence>
<feature type="compositionally biased region" description="Polar residues" evidence="1">
    <location>
        <begin position="1"/>
        <end position="10"/>
    </location>
</feature>
<feature type="domain" description="DUF659" evidence="2">
    <location>
        <begin position="238"/>
        <end position="389"/>
    </location>
</feature>
<feature type="compositionally biased region" description="Polar residues" evidence="1">
    <location>
        <begin position="144"/>
        <end position="153"/>
    </location>
</feature>
<feature type="compositionally biased region" description="Acidic residues" evidence="1">
    <location>
        <begin position="776"/>
        <end position="809"/>
    </location>
</feature>
<dbReference type="InterPro" id="IPR007021">
    <property type="entry name" value="DUF659"/>
</dbReference>
<dbReference type="PANTHER" id="PTHR32166">
    <property type="entry name" value="OSJNBA0013A04.12 PROTEIN"/>
    <property type="match status" value="1"/>
</dbReference>
<dbReference type="GO" id="GO:0046983">
    <property type="term" value="F:protein dimerization activity"/>
    <property type="evidence" value="ECO:0007669"/>
    <property type="project" value="InterPro"/>
</dbReference>
<feature type="domain" description="HAT C-terminal dimerisation" evidence="3">
    <location>
        <begin position="617"/>
        <end position="682"/>
    </location>
</feature>
<dbReference type="PANTHER" id="PTHR32166:SF74">
    <property type="entry name" value="OS05G0256350 PROTEIN"/>
    <property type="match status" value="1"/>
</dbReference>
<accession>A0A8R7USG5</accession>
<dbReference type="EnsemblPlants" id="TuG1812G0600002620.01.T01">
    <property type="protein sequence ID" value="TuG1812G0600002620.01.T01"/>
    <property type="gene ID" value="TuG1812G0600002620.01"/>
</dbReference>
<evidence type="ECO:0000259" key="2">
    <source>
        <dbReference type="Pfam" id="PF04937"/>
    </source>
</evidence>
<dbReference type="Pfam" id="PF05699">
    <property type="entry name" value="Dimer_Tnp_hAT"/>
    <property type="match status" value="1"/>
</dbReference>
<dbReference type="InterPro" id="IPR008906">
    <property type="entry name" value="HATC_C_dom"/>
</dbReference>
<name>A0A8R7USG5_TRIUA</name>
<dbReference type="Pfam" id="PF04937">
    <property type="entry name" value="DUF659"/>
    <property type="match status" value="1"/>
</dbReference>
<reference evidence="5" key="1">
    <citation type="journal article" date="2013" name="Nature">
        <title>Draft genome of the wheat A-genome progenitor Triticum urartu.</title>
        <authorList>
            <person name="Ling H.Q."/>
            <person name="Zhao S."/>
            <person name="Liu D."/>
            <person name="Wang J."/>
            <person name="Sun H."/>
            <person name="Zhang C."/>
            <person name="Fan H."/>
            <person name="Li D."/>
            <person name="Dong L."/>
            <person name="Tao Y."/>
            <person name="Gao C."/>
            <person name="Wu H."/>
            <person name="Li Y."/>
            <person name="Cui Y."/>
            <person name="Guo X."/>
            <person name="Zheng S."/>
            <person name="Wang B."/>
            <person name="Yu K."/>
            <person name="Liang Q."/>
            <person name="Yang W."/>
            <person name="Lou X."/>
            <person name="Chen J."/>
            <person name="Feng M."/>
            <person name="Jian J."/>
            <person name="Zhang X."/>
            <person name="Luo G."/>
            <person name="Jiang Y."/>
            <person name="Liu J."/>
            <person name="Wang Z."/>
            <person name="Sha Y."/>
            <person name="Zhang B."/>
            <person name="Wu H."/>
            <person name="Tang D."/>
            <person name="Shen Q."/>
            <person name="Xue P."/>
            <person name="Zou S."/>
            <person name="Wang X."/>
            <person name="Liu X."/>
            <person name="Wang F."/>
            <person name="Yang Y."/>
            <person name="An X."/>
            <person name="Dong Z."/>
            <person name="Zhang K."/>
            <person name="Zhang X."/>
            <person name="Luo M.C."/>
            <person name="Dvorak J."/>
            <person name="Tong Y."/>
            <person name="Wang J."/>
            <person name="Yang H."/>
            <person name="Li Z."/>
            <person name="Wang D."/>
            <person name="Zhang A."/>
            <person name="Wang J."/>
        </authorList>
    </citation>
    <scope>NUCLEOTIDE SEQUENCE</scope>
    <source>
        <strain evidence="5">cv. G1812</strain>
    </source>
</reference>
<proteinExistence type="predicted"/>